<evidence type="ECO:0000313" key="5">
    <source>
        <dbReference type="Proteomes" id="UP001472677"/>
    </source>
</evidence>
<dbReference type="Pfam" id="PF14111">
    <property type="entry name" value="DUF4283"/>
    <property type="match status" value="1"/>
</dbReference>
<organism evidence="4 5">
    <name type="scientific">Hibiscus sabdariffa</name>
    <name type="common">roselle</name>
    <dbReference type="NCBI Taxonomy" id="183260"/>
    <lineage>
        <taxon>Eukaryota</taxon>
        <taxon>Viridiplantae</taxon>
        <taxon>Streptophyta</taxon>
        <taxon>Embryophyta</taxon>
        <taxon>Tracheophyta</taxon>
        <taxon>Spermatophyta</taxon>
        <taxon>Magnoliopsida</taxon>
        <taxon>eudicotyledons</taxon>
        <taxon>Gunneridae</taxon>
        <taxon>Pentapetalae</taxon>
        <taxon>rosids</taxon>
        <taxon>malvids</taxon>
        <taxon>Malvales</taxon>
        <taxon>Malvaceae</taxon>
        <taxon>Malvoideae</taxon>
        <taxon>Hibiscus</taxon>
    </lineage>
</organism>
<dbReference type="Proteomes" id="UP001472677">
    <property type="component" value="Unassembled WGS sequence"/>
</dbReference>
<feature type="domain" description="CCHC-type" evidence="3">
    <location>
        <begin position="269"/>
        <end position="284"/>
    </location>
</feature>
<comment type="caution">
    <text evidence="4">The sequence shown here is derived from an EMBL/GenBank/DDBJ whole genome shotgun (WGS) entry which is preliminary data.</text>
</comment>
<dbReference type="InterPro" id="IPR001878">
    <property type="entry name" value="Znf_CCHC"/>
</dbReference>
<feature type="region of interest" description="Disordered" evidence="2">
    <location>
        <begin position="1"/>
        <end position="38"/>
    </location>
</feature>
<feature type="region of interest" description="Disordered" evidence="2">
    <location>
        <begin position="383"/>
        <end position="409"/>
    </location>
</feature>
<dbReference type="PANTHER" id="PTHR31286">
    <property type="entry name" value="GLYCINE-RICH CELL WALL STRUCTURAL PROTEIN 1.8-LIKE"/>
    <property type="match status" value="1"/>
</dbReference>
<keyword evidence="1" id="KW-0862">Zinc</keyword>
<dbReference type="InterPro" id="IPR025558">
    <property type="entry name" value="DUF4283"/>
</dbReference>
<keyword evidence="5" id="KW-1185">Reference proteome</keyword>
<dbReference type="PANTHER" id="PTHR31286:SF173">
    <property type="entry name" value="DUF4283 DOMAIN-CONTAINING PROTEIN"/>
    <property type="match status" value="1"/>
</dbReference>
<name>A0ABR2AZF1_9ROSI</name>
<feature type="compositionally biased region" description="Low complexity" evidence="2">
    <location>
        <begin position="451"/>
        <end position="462"/>
    </location>
</feature>
<dbReference type="InterPro" id="IPR040256">
    <property type="entry name" value="At4g02000-like"/>
</dbReference>
<gene>
    <name evidence="4" type="ORF">V6N12_073016</name>
</gene>
<dbReference type="PROSITE" id="PS50158">
    <property type="entry name" value="ZF_CCHC"/>
    <property type="match status" value="1"/>
</dbReference>
<accession>A0ABR2AZF1</accession>
<feature type="region of interest" description="Disordered" evidence="2">
    <location>
        <begin position="478"/>
        <end position="503"/>
    </location>
</feature>
<sequence length="503" mass="55313">MESLLASSPDPRSQKKLRRRDDESPDPPPSSHMECDGPVAARKLISYKDIVLGPNDSSHGSKSVGFDDDDIDLLEDDIAVGSENGVPTIDFSERVQTLALQSMDLTLVVKVLGRRIGYNTLHNMIYGIWKPTHPLKLIDTENDFFLVKFSDREDYLKVLTEGPWTILGHYLTVEQWTIDFQPTQASPSRLMAWIRLPGLPLTLYKRSFIEAIGSQVGSVIKIDFQTENGCRGRFARMAVSLNLRQPLVSKLIINGRPQIVEYESLPMVCFHCGHYGHLKDICPKLQCSDEVPAAASEIPLSTPAPTHSVPDEAFGPWMLVERRKRNPRSISSVISAPKDPLPAVSVVNPIFDLPATEPEIMPETRVSIPTTIDPGIPIVPPPSVTAPSRHNSDKHVAQRKSTSMSKKVVSIPTMNKRLAVNGSRVAKQPSAILKNPVLTSRAPSHLHESSTSKSTPAPKSTSMVVLDPAKHHVVRLNPTDHPRIPVGAISGGQVQHGPEAMLE</sequence>
<reference evidence="4 5" key="1">
    <citation type="journal article" date="2024" name="G3 (Bethesda)">
        <title>Genome assembly of Hibiscus sabdariffa L. provides insights into metabolisms of medicinal natural products.</title>
        <authorList>
            <person name="Kim T."/>
        </authorList>
    </citation>
    <scope>NUCLEOTIDE SEQUENCE [LARGE SCALE GENOMIC DNA]</scope>
    <source>
        <strain evidence="4">TK-2024</strain>
        <tissue evidence="4">Old leaves</tissue>
    </source>
</reference>
<proteinExistence type="predicted"/>
<feature type="region of interest" description="Disordered" evidence="2">
    <location>
        <begin position="431"/>
        <end position="463"/>
    </location>
</feature>
<evidence type="ECO:0000256" key="2">
    <source>
        <dbReference type="SAM" id="MobiDB-lite"/>
    </source>
</evidence>
<evidence type="ECO:0000256" key="1">
    <source>
        <dbReference type="PROSITE-ProRule" id="PRU00047"/>
    </source>
</evidence>
<keyword evidence="1" id="KW-0863">Zinc-finger</keyword>
<evidence type="ECO:0000313" key="4">
    <source>
        <dbReference type="EMBL" id="KAK8499751.1"/>
    </source>
</evidence>
<keyword evidence="1" id="KW-0479">Metal-binding</keyword>
<dbReference type="EMBL" id="JBBPBM010000230">
    <property type="protein sequence ID" value="KAK8499751.1"/>
    <property type="molecule type" value="Genomic_DNA"/>
</dbReference>
<protein>
    <recommendedName>
        <fullName evidence="3">CCHC-type domain-containing protein</fullName>
    </recommendedName>
</protein>
<evidence type="ECO:0000259" key="3">
    <source>
        <dbReference type="PROSITE" id="PS50158"/>
    </source>
</evidence>